<accession>B5VQC0</accession>
<feature type="signal peptide" evidence="1">
    <location>
        <begin position="1"/>
        <end position="16"/>
    </location>
</feature>
<organism evidence="2 3">
    <name type="scientific">Saccharomyces cerevisiae (strain AWRI1631)</name>
    <name type="common">Baker's yeast</name>
    <dbReference type="NCBI Taxonomy" id="545124"/>
    <lineage>
        <taxon>Eukaryota</taxon>
        <taxon>Fungi</taxon>
        <taxon>Dikarya</taxon>
        <taxon>Ascomycota</taxon>
        <taxon>Saccharomycotina</taxon>
        <taxon>Saccharomycetes</taxon>
        <taxon>Saccharomycetales</taxon>
        <taxon>Saccharomycetaceae</taxon>
        <taxon>Saccharomyces</taxon>
    </lineage>
</organism>
<evidence type="ECO:0000256" key="1">
    <source>
        <dbReference type="SAM" id="SignalP"/>
    </source>
</evidence>
<name>B5VQC0_YEAS6</name>
<dbReference type="EMBL" id="ABSV01001939">
    <property type="protein sequence ID" value="EDZ69874.1"/>
    <property type="molecule type" value="Genomic_DNA"/>
</dbReference>
<keyword evidence="1" id="KW-0732">Signal</keyword>
<reference evidence="2 3" key="1">
    <citation type="journal article" date="2008" name="FEMS Yeast Res.">
        <title>Comparative genome analysis of a Saccharomyces cerevisiae wine strain.</title>
        <authorList>
            <person name="Borneman A.R."/>
            <person name="Forgan A.H."/>
            <person name="Pretorius I.S."/>
            <person name="Chambers P.J."/>
        </authorList>
    </citation>
    <scope>NUCLEOTIDE SEQUENCE [LARGE SCALE GENOMIC DNA]</scope>
    <source>
        <strain evidence="2 3">AWRI1631</strain>
    </source>
</reference>
<evidence type="ECO:0000313" key="2">
    <source>
        <dbReference type="EMBL" id="EDZ69874.1"/>
    </source>
</evidence>
<feature type="non-terminal residue" evidence="2">
    <location>
        <position position="1"/>
    </location>
</feature>
<sequence>CLLLLLLLLLLQRSLRIVWMHRSPRKLAIGWGVSVSHLRILLVGNIL</sequence>
<protein>
    <submittedName>
        <fullName evidence="2">Uncharacterized protein</fullName>
    </submittedName>
</protein>
<feature type="chain" id="PRO_5002839248" evidence="1">
    <location>
        <begin position="17"/>
        <end position="47"/>
    </location>
</feature>
<comment type="caution">
    <text evidence="2">The sequence shown here is derived from an EMBL/GenBank/DDBJ whole genome shotgun (WGS) entry which is preliminary data.</text>
</comment>
<evidence type="ECO:0000313" key="3">
    <source>
        <dbReference type="Proteomes" id="UP000008988"/>
    </source>
</evidence>
<proteinExistence type="predicted"/>
<gene>
    <name evidence="2" type="ORF">AWRI1631_140340</name>
</gene>
<dbReference type="AlphaFoldDB" id="B5VQC0"/>
<dbReference type="Proteomes" id="UP000008988">
    <property type="component" value="Unassembled WGS sequence"/>
</dbReference>